<keyword evidence="3" id="KW-1185">Reference proteome</keyword>
<dbReference type="Proteomes" id="UP000789901">
    <property type="component" value="Unassembled WGS sequence"/>
</dbReference>
<dbReference type="SUPFAM" id="SSF53098">
    <property type="entry name" value="Ribonuclease H-like"/>
    <property type="match status" value="1"/>
</dbReference>
<evidence type="ECO:0000313" key="2">
    <source>
        <dbReference type="EMBL" id="CAG8856266.1"/>
    </source>
</evidence>
<feature type="non-terminal residue" evidence="2">
    <location>
        <position position="1"/>
    </location>
</feature>
<proteinExistence type="predicted"/>
<dbReference type="InterPro" id="IPR008906">
    <property type="entry name" value="HATC_C_dom"/>
</dbReference>
<feature type="domain" description="HAT C-terminal dimerisation" evidence="1">
    <location>
        <begin position="50"/>
        <end position="99"/>
    </location>
</feature>
<organism evidence="2 3">
    <name type="scientific">Gigaspora margarita</name>
    <dbReference type="NCBI Taxonomy" id="4874"/>
    <lineage>
        <taxon>Eukaryota</taxon>
        <taxon>Fungi</taxon>
        <taxon>Fungi incertae sedis</taxon>
        <taxon>Mucoromycota</taxon>
        <taxon>Glomeromycotina</taxon>
        <taxon>Glomeromycetes</taxon>
        <taxon>Diversisporales</taxon>
        <taxon>Gigasporaceae</taxon>
        <taxon>Gigaspora</taxon>
    </lineage>
</organism>
<name>A0ABN7XNA2_GIGMA</name>
<evidence type="ECO:0000313" key="3">
    <source>
        <dbReference type="Proteomes" id="UP000789901"/>
    </source>
</evidence>
<reference evidence="2 3" key="1">
    <citation type="submission" date="2021-06" db="EMBL/GenBank/DDBJ databases">
        <authorList>
            <person name="Kallberg Y."/>
            <person name="Tangrot J."/>
            <person name="Rosling A."/>
        </authorList>
    </citation>
    <scope>NUCLEOTIDE SEQUENCE [LARGE SCALE GENOMIC DNA]</scope>
    <source>
        <strain evidence="2 3">120-4 pot B 10/14</strain>
    </source>
</reference>
<accession>A0ABN7XNA2</accession>
<dbReference type="InterPro" id="IPR012337">
    <property type="entry name" value="RNaseH-like_sf"/>
</dbReference>
<evidence type="ECO:0000259" key="1">
    <source>
        <dbReference type="Pfam" id="PF05699"/>
    </source>
</evidence>
<protein>
    <submittedName>
        <fullName evidence="2">4078_t:CDS:1</fullName>
    </submittedName>
</protein>
<dbReference type="EMBL" id="CAJVQB010158012">
    <property type="protein sequence ID" value="CAG8856266.1"/>
    <property type="molecule type" value="Genomic_DNA"/>
</dbReference>
<gene>
    <name evidence="2" type="ORF">GMARGA_LOCUS45087</name>
</gene>
<sequence length="106" mass="12360">NQSFIGKSVEENISTYNVAFIQKYYPDKADIIWRQLLQYKTRTGVFNLKLAWSTIYEVDLIAWWEGNFKESSSELCKVATQVLNIPSSLAAAERNWSDFSYIHNKK</sequence>
<dbReference type="Pfam" id="PF05699">
    <property type="entry name" value="Dimer_Tnp_hAT"/>
    <property type="match status" value="1"/>
</dbReference>
<comment type="caution">
    <text evidence="2">The sequence shown here is derived from an EMBL/GenBank/DDBJ whole genome shotgun (WGS) entry which is preliminary data.</text>
</comment>